<protein>
    <recommendedName>
        <fullName evidence="4">SNF2 N-terminal domain-containing protein</fullName>
    </recommendedName>
</protein>
<dbReference type="Proteomes" id="UP001396898">
    <property type="component" value="Unassembled WGS sequence"/>
</dbReference>
<sequence length="415" mass="45896">MGLGKSLSLLALICSSLDQHQKTDSNEKASSTLIVAPKSGKTRVKALFKQAGSLTAIPTQLSARGKRNCQDLLSNRHIHNGRVRLLLYHGASRSQHRGTFGEFDIILTTYDTLRSECTLKGPLYSHPWLRLALDEGIPIAHHIRNRQSQIFQACCEIQSRYRWCLTGTPVQNSLDDYGSLLSFLKVDPFQEKSEFDRWIAKPFYENDTLSLDRLRCLILSTCFRRTKATVNLSNPLPERSDTVQNVNLLPSDQKMYDFFKKIIQDKVTGASTKPHASRGQTTKHGDVLAYITTLRRICDHSQLLSPKAIETRRQGESGDADNTAILDSATYCDVCGGECEDSASSSSSPGPCKACLAQENPGSGINASNDANVPTSAKIEALLASLQQHKTGFQGQRPPKRYFLGSAKTARILTH</sequence>
<evidence type="ECO:0000256" key="2">
    <source>
        <dbReference type="ARBA" id="ARBA00022801"/>
    </source>
</evidence>
<dbReference type="SUPFAM" id="SSF52540">
    <property type="entry name" value="P-loop containing nucleoside triphosphate hydrolases"/>
    <property type="match status" value="1"/>
</dbReference>
<gene>
    <name evidence="5" type="ORF">PG991_001159</name>
</gene>
<keyword evidence="3" id="KW-0067">ATP-binding</keyword>
<dbReference type="InterPro" id="IPR038718">
    <property type="entry name" value="SNF2-like_sf"/>
</dbReference>
<accession>A0ABR1SU12</accession>
<evidence type="ECO:0000256" key="3">
    <source>
        <dbReference type="ARBA" id="ARBA00022840"/>
    </source>
</evidence>
<dbReference type="PANTHER" id="PTHR45626">
    <property type="entry name" value="TRANSCRIPTION TERMINATION FACTOR 2-RELATED"/>
    <property type="match status" value="1"/>
</dbReference>
<dbReference type="InterPro" id="IPR000330">
    <property type="entry name" value="SNF2_N"/>
</dbReference>
<comment type="caution">
    <text evidence="5">The sequence shown here is derived from an EMBL/GenBank/DDBJ whole genome shotgun (WGS) entry which is preliminary data.</text>
</comment>
<organism evidence="5 6">
    <name type="scientific">Apiospora marii</name>
    <dbReference type="NCBI Taxonomy" id="335849"/>
    <lineage>
        <taxon>Eukaryota</taxon>
        <taxon>Fungi</taxon>
        <taxon>Dikarya</taxon>
        <taxon>Ascomycota</taxon>
        <taxon>Pezizomycotina</taxon>
        <taxon>Sordariomycetes</taxon>
        <taxon>Xylariomycetidae</taxon>
        <taxon>Amphisphaeriales</taxon>
        <taxon>Apiosporaceae</taxon>
        <taxon>Apiospora</taxon>
    </lineage>
</organism>
<evidence type="ECO:0000259" key="4">
    <source>
        <dbReference type="Pfam" id="PF00176"/>
    </source>
</evidence>
<dbReference type="PANTHER" id="PTHR45626:SF52">
    <property type="entry name" value="SINGLE-STRANDED DNA-DEPENDENT ATPASE (EUROFUNG)"/>
    <property type="match status" value="1"/>
</dbReference>
<reference evidence="5 6" key="1">
    <citation type="submission" date="2023-01" db="EMBL/GenBank/DDBJ databases">
        <title>Analysis of 21 Apiospora genomes using comparative genomics revels a genus with tremendous synthesis potential of carbohydrate active enzymes and secondary metabolites.</title>
        <authorList>
            <person name="Sorensen T."/>
        </authorList>
    </citation>
    <scope>NUCLEOTIDE SEQUENCE [LARGE SCALE GENOMIC DNA]</scope>
    <source>
        <strain evidence="5 6">CBS 20057</strain>
    </source>
</reference>
<dbReference type="Gene3D" id="3.40.50.10810">
    <property type="entry name" value="Tandem AAA-ATPase domain"/>
    <property type="match status" value="1"/>
</dbReference>
<dbReference type="InterPro" id="IPR027417">
    <property type="entry name" value="P-loop_NTPase"/>
</dbReference>
<evidence type="ECO:0000256" key="1">
    <source>
        <dbReference type="ARBA" id="ARBA00022741"/>
    </source>
</evidence>
<keyword evidence="6" id="KW-1185">Reference proteome</keyword>
<dbReference type="InterPro" id="IPR050628">
    <property type="entry name" value="SNF2_RAD54_helicase_TF"/>
</dbReference>
<name>A0ABR1SU12_9PEZI</name>
<proteinExistence type="predicted"/>
<evidence type="ECO:0000313" key="6">
    <source>
        <dbReference type="Proteomes" id="UP001396898"/>
    </source>
</evidence>
<feature type="domain" description="SNF2 N-terminal" evidence="4">
    <location>
        <begin position="75"/>
        <end position="303"/>
    </location>
</feature>
<keyword evidence="2" id="KW-0378">Hydrolase</keyword>
<dbReference type="CDD" id="cd18008">
    <property type="entry name" value="DEXDc_SHPRH-like"/>
    <property type="match status" value="1"/>
</dbReference>
<keyword evidence="1" id="KW-0547">Nucleotide-binding</keyword>
<dbReference type="Pfam" id="PF00176">
    <property type="entry name" value="SNF2-rel_dom"/>
    <property type="match status" value="1"/>
</dbReference>
<evidence type="ECO:0000313" key="5">
    <source>
        <dbReference type="EMBL" id="KAK8037813.1"/>
    </source>
</evidence>
<dbReference type="EMBL" id="JAQQWI010000002">
    <property type="protein sequence ID" value="KAK8037813.1"/>
    <property type="molecule type" value="Genomic_DNA"/>
</dbReference>